<evidence type="ECO:0000256" key="2">
    <source>
        <dbReference type="SAM" id="Coils"/>
    </source>
</evidence>
<dbReference type="InterPro" id="IPR010090">
    <property type="entry name" value="Phage_tape_meas"/>
</dbReference>
<dbReference type="EMBL" id="AOIL01000037">
    <property type="protein sequence ID" value="ELY91477.1"/>
    <property type="molecule type" value="Genomic_DNA"/>
</dbReference>
<keyword evidence="3" id="KW-1133">Transmembrane helix</keyword>
<dbReference type="InterPro" id="IPR016024">
    <property type="entry name" value="ARM-type_fold"/>
</dbReference>
<keyword evidence="2" id="KW-0175">Coiled coil</keyword>
<feature type="transmembrane region" description="Helical" evidence="3">
    <location>
        <begin position="377"/>
        <end position="399"/>
    </location>
</feature>
<name>M0A0W6_9EURY</name>
<keyword evidence="3" id="KW-0472">Membrane</keyword>
<dbReference type="PANTHER" id="PTHR37813:SF1">
    <property type="entry name" value="FELS-2 PROPHAGE PROTEIN"/>
    <property type="match status" value="1"/>
</dbReference>
<feature type="domain" description="Phage tail tape measure protein" evidence="4">
    <location>
        <begin position="85"/>
        <end position="267"/>
    </location>
</feature>
<keyword evidence="6" id="KW-1185">Reference proteome</keyword>
<dbReference type="PANTHER" id="PTHR37813">
    <property type="entry name" value="FELS-2 PROPHAGE PROTEIN"/>
    <property type="match status" value="1"/>
</dbReference>
<feature type="transmembrane region" description="Helical" evidence="3">
    <location>
        <begin position="411"/>
        <end position="438"/>
    </location>
</feature>
<proteinExistence type="predicted"/>
<dbReference type="RefSeq" id="WP_006825879.1">
    <property type="nucleotide sequence ID" value="NZ_AOIL01000037.1"/>
</dbReference>
<evidence type="ECO:0000313" key="6">
    <source>
        <dbReference type="Proteomes" id="UP000011648"/>
    </source>
</evidence>
<dbReference type="Pfam" id="PF10145">
    <property type="entry name" value="PhageMin_Tail"/>
    <property type="match status" value="1"/>
</dbReference>
<evidence type="ECO:0000259" key="4">
    <source>
        <dbReference type="Pfam" id="PF10145"/>
    </source>
</evidence>
<dbReference type="SUPFAM" id="SSF48371">
    <property type="entry name" value="ARM repeat"/>
    <property type="match status" value="1"/>
</dbReference>
<dbReference type="NCBIfam" id="TIGR01760">
    <property type="entry name" value="tape_meas_TP901"/>
    <property type="match status" value="1"/>
</dbReference>
<dbReference type="STRING" id="1230458.C484_10631"/>
<feature type="coiled-coil region" evidence="2">
    <location>
        <begin position="289"/>
        <end position="319"/>
    </location>
</feature>
<keyword evidence="1" id="KW-1188">Viral release from host cell</keyword>
<dbReference type="OrthoDB" id="346395at2157"/>
<dbReference type="PATRIC" id="fig|1230458.4.peg.2137"/>
<evidence type="ECO:0000256" key="1">
    <source>
        <dbReference type="ARBA" id="ARBA00022612"/>
    </source>
</evidence>
<organism evidence="5 6">
    <name type="scientific">Natrialba taiwanensis DSM 12281</name>
    <dbReference type="NCBI Taxonomy" id="1230458"/>
    <lineage>
        <taxon>Archaea</taxon>
        <taxon>Methanobacteriati</taxon>
        <taxon>Methanobacteriota</taxon>
        <taxon>Stenosarchaea group</taxon>
        <taxon>Halobacteria</taxon>
        <taxon>Halobacteriales</taxon>
        <taxon>Natrialbaceae</taxon>
        <taxon>Natrialba</taxon>
    </lineage>
</organism>
<protein>
    <submittedName>
        <fullName evidence="5">Phage tail tape measure protein, TP901 family</fullName>
    </submittedName>
</protein>
<dbReference type="Gene3D" id="1.20.120.20">
    <property type="entry name" value="Apolipoprotein"/>
    <property type="match status" value="1"/>
</dbReference>
<reference evidence="5 6" key="1">
    <citation type="journal article" date="2014" name="PLoS Genet.">
        <title>Phylogenetically driven sequencing of extremely halophilic archaea reveals strategies for static and dynamic osmo-response.</title>
        <authorList>
            <person name="Becker E.A."/>
            <person name="Seitzer P.M."/>
            <person name="Tritt A."/>
            <person name="Larsen D."/>
            <person name="Krusor M."/>
            <person name="Yao A.I."/>
            <person name="Wu D."/>
            <person name="Madern D."/>
            <person name="Eisen J.A."/>
            <person name="Darling A.E."/>
            <person name="Facciotti M.T."/>
        </authorList>
    </citation>
    <scope>NUCLEOTIDE SEQUENCE [LARGE SCALE GENOMIC DNA]</scope>
    <source>
        <strain evidence="5 6">DSM 12281</strain>
    </source>
</reference>
<accession>M0A0W6</accession>
<gene>
    <name evidence="5" type="ORF">C484_10631</name>
</gene>
<sequence length="851" mass="90219">MVSNPFQDGLHVQIDGSAEGLTSSIGEAMQSLGGLEAAVAGVGLALAGLSAGGLAKATQSAAAFEEQMVEVEKVTTPETASEMGDAIQDMASQMPVAQEELAGIAEQAGRFGIEGSENIQNFTETVSKMAVATDLSTSEAGESFARLSTLMDEPIENVGDMGNVINELSNTMATSSTEITDAALRSSGTLSQMGASSEDILSLNAAMNEASESSERAGTRLRRMAQEIQDPKKVEELAVALGMNVDEFEAMRSSDPTALFRQMATTMGEGDEAADALRGTLSTTSQQALTALSQNMDGLSQAQETANQQMRNGTSLQEEYQSASSTFNSQLQITRNRLRNIGISIGETLLPYLSSFLEWINNGISAFSRFNESTNGVAGSLTLITTLITGLVGGLAGLASQVGLATSTTTALTGALSALTGPIGLVIAAVATLATAFATDFGGIRTQTMRVVDAFREALQPAIEWIQSNGISIFNRIKNAVVEFVNLAEPYVSRFVSLLSDGLIVTIRTAANVAKTAFGIISTVITTAWENVIRPFLEWSSTIWDEPLSQPVKEAGQTLQVWSEGVNEVITWIQNTVIGPFLEWADENISQLLNDISSWWSEHKDEVMSVVRPLFNTIQSVVEGFIATVSEAFSAFFALLRGDWETVRENIESIVDRLVSGVIDLFEWLWEKVTGWVGDLKDDVIETVRNLKDDFVQSINNLIDDGLSALDNAVSDFVSAGKGLVDAIVDGIKDSPGAVKNAVEDVVGDAREYLPFSPAKEGPMSDLDESGASIPETLAENAQANMGTLQNALTEMPSPTVSQGVGAAAGGGGGDTINIEVDARGSENPQQTRTNANRGLAQALDAYNVGR</sequence>
<comment type="caution">
    <text evidence="5">The sequence shown here is derived from an EMBL/GenBank/DDBJ whole genome shotgun (WGS) entry which is preliminary data.</text>
</comment>
<dbReference type="AlphaFoldDB" id="M0A0W6"/>
<dbReference type="Proteomes" id="UP000011648">
    <property type="component" value="Unassembled WGS sequence"/>
</dbReference>
<evidence type="ECO:0000313" key="5">
    <source>
        <dbReference type="EMBL" id="ELY91477.1"/>
    </source>
</evidence>
<keyword evidence="3" id="KW-0812">Transmembrane</keyword>
<evidence type="ECO:0000256" key="3">
    <source>
        <dbReference type="SAM" id="Phobius"/>
    </source>
</evidence>